<evidence type="ECO:0000256" key="1">
    <source>
        <dbReference type="SAM" id="MobiDB-lite"/>
    </source>
</evidence>
<feature type="region of interest" description="Disordered" evidence="1">
    <location>
        <begin position="1"/>
        <end position="20"/>
    </location>
</feature>
<dbReference type="AlphaFoldDB" id="H8ZFF3"/>
<gene>
    <name evidence="3" type="ORF">NERG_02324</name>
</gene>
<name>H8ZFF3_NEMA1</name>
<keyword evidence="2" id="KW-0812">Transmembrane</keyword>
<reference evidence="3" key="1">
    <citation type="submission" date="2011-03" db="EMBL/GenBank/DDBJ databases">
        <title>The Genome Sequence of Nematocida sp1 strain ERTm2.</title>
        <authorList>
            <consortium name="The Broad Institute Genome Sequencing Platform"/>
            <consortium name="The Broad Institute Genome Sequencing Center for Infectious Disease"/>
            <person name="Cuomo C."/>
            <person name="Troemel E."/>
            <person name="Young S.K."/>
            <person name="Zeng Q."/>
            <person name="Gargeya S."/>
            <person name="Fitzgerald M."/>
            <person name="Haas B."/>
            <person name="Abouelleil A."/>
            <person name="Alvarado L."/>
            <person name="Arachchi H.M."/>
            <person name="Berlin A."/>
            <person name="Brown A."/>
            <person name="Chapman S.B."/>
            <person name="Chen Z."/>
            <person name="Dunbar C."/>
            <person name="Freedman E."/>
            <person name="Gearin G."/>
            <person name="Gellesch M."/>
            <person name="Goldberg J."/>
            <person name="Griggs A."/>
            <person name="Gujja S."/>
            <person name="Heilman E.R."/>
            <person name="Heiman D."/>
            <person name="Howarth C."/>
            <person name="Larson L."/>
            <person name="Lui A."/>
            <person name="MacDonald P.J.P."/>
            <person name="Mehta T."/>
            <person name="Montmayeur A."/>
            <person name="Murphy C."/>
            <person name="Neiman D."/>
            <person name="Pearson M."/>
            <person name="Priest M."/>
            <person name="Roberts A."/>
            <person name="Saif S."/>
            <person name="Shea T."/>
            <person name="Shenoy N."/>
            <person name="Sisk P."/>
            <person name="Stolte C."/>
            <person name="Sykes S."/>
            <person name="White J."/>
            <person name="Yandava C."/>
            <person name="Wortman J."/>
            <person name="Nusbaum C."/>
            <person name="Birren B."/>
        </authorList>
    </citation>
    <scope>NUCLEOTIDE SEQUENCE</scope>
    <source>
        <strain evidence="3">ERTm2</strain>
    </source>
</reference>
<accession>H8ZFF3</accession>
<evidence type="ECO:0000256" key="2">
    <source>
        <dbReference type="SAM" id="Phobius"/>
    </source>
</evidence>
<sequence>MGLIDINESNMIAGPSNGSDMRVTVENPQELAEQQSDIKSDLPKTSADANDWWMEAPSENETLLPGTEKTDLNNESVLSKTMNVLKDKANGICSAFDDIEEVCVKAAAETMSAVGLSRMESSYGYIENKPMQEPIVEENSQPLRHTHVDASNGAPAWIGTEPPTKPLIIAHTVPFLIVTAILLRLSIYSTTMGFGLVIKYLKNTAAFNLFKVNAGLIGLIGIFLVKNTTNILLTTAKDIWNRKAKGSAICAAVIVLYTTVVVGSGLLGPLTLNVQELEVSLYWIVIFALTTWAFVKYDRDLREEIEEEEYSSDNFKKVDRSTFIVCFCCFSTTLITLFFYGMHAIIKYVAPVKVHTL</sequence>
<feature type="transmembrane region" description="Helical" evidence="2">
    <location>
        <begin position="167"/>
        <end position="185"/>
    </location>
</feature>
<evidence type="ECO:0000313" key="3">
    <source>
        <dbReference type="EMBL" id="EHY64705.1"/>
    </source>
</evidence>
<keyword evidence="2" id="KW-0472">Membrane</keyword>
<feature type="transmembrane region" description="Helical" evidence="2">
    <location>
        <begin position="323"/>
        <end position="346"/>
    </location>
</feature>
<feature type="transmembrane region" description="Helical" evidence="2">
    <location>
        <begin position="205"/>
        <end position="225"/>
    </location>
</feature>
<dbReference type="EMBL" id="JH604639">
    <property type="protein sequence ID" value="EHY64705.1"/>
    <property type="molecule type" value="Genomic_DNA"/>
</dbReference>
<proteinExistence type="predicted"/>
<organism evidence="3">
    <name type="scientific">Nematocida ausubeli (strain ATCC PRA-371 / ERTm2)</name>
    <name type="common">Nematode killer fungus</name>
    <dbReference type="NCBI Taxonomy" id="1913371"/>
    <lineage>
        <taxon>Eukaryota</taxon>
        <taxon>Fungi</taxon>
        <taxon>Fungi incertae sedis</taxon>
        <taxon>Microsporidia</taxon>
        <taxon>Nematocida</taxon>
    </lineage>
</organism>
<protein>
    <submittedName>
        <fullName evidence="3">Uncharacterized protein</fullName>
    </submittedName>
</protein>
<dbReference type="HOGENOM" id="CLU_737877_0_0_1"/>
<feature type="transmembrane region" description="Helical" evidence="2">
    <location>
        <begin position="246"/>
        <end position="267"/>
    </location>
</feature>
<keyword evidence="2" id="KW-1133">Transmembrane helix</keyword>
<feature type="transmembrane region" description="Helical" evidence="2">
    <location>
        <begin position="279"/>
        <end position="295"/>
    </location>
</feature>
<dbReference type="Proteomes" id="UP000005622">
    <property type="component" value="Unassembled WGS sequence"/>
</dbReference>